<evidence type="ECO:0000256" key="6">
    <source>
        <dbReference type="ARBA" id="ARBA00023136"/>
    </source>
</evidence>
<dbReference type="Pfam" id="PF13715">
    <property type="entry name" value="CarbopepD_reg_2"/>
    <property type="match status" value="1"/>
</dbReference>
<dbReference type="InterPro" id="IPR039426">
    <property type="entry name" value="TonB-dep_rcpt-like"/>
</dbReference>
<dbReference type="Gene3D" id="2.40.170.20">
    <property type="entry name" value="TonB-dependent receptor, beta-barrel domain"/>
    <property type="match status" value="1"/>
</dbReference>
<dbReference type="Proteomes" id="UP000464214">
    <property type="component" value="Chromosome"/>
</dbReference>
<evidence type="ECO:0000313" key="13">
    <source>
        <dbReference type="EMBL" id="QHL87388.1"/>
    </source>
</evidence>
<sequence>MKKNLLFFLLFHLCGIAFAQTTITGRVTSAAGGEPLPGVSVVIKGTTNGTSTDAEGRYQIQAPGTGGTLVFSYIGFVSKEEAINGRTTINMGLQEDARALQEVVVVGYGTQLRREVSTAISSVSTEEITQTPVTRIEQALQGRVAGVQATNISGQPGDAPTIRIRGIGSTGNSNPIYIVDGFPVGGIDYLNPGDIEKIDILKDAASAAIYGARGGNGVVIITTKQGKRDGKMTVSYDGYYGVQNPWRRLELLNGREYATLMNEGAANAGLTPPFTDPSQYGEGTDWQDAIFEKNAPIQNHQLTINGGSEKSGYSAAFSYFDQDGIVGGDKSNFQRYTARINADNQVKSFLKIGTNLAYTHIKRRSFDANQEFGGILSNAINMDPLTPVFETDPAKLAQSQYTLNPVVRDGNGNVFAISPYASQEIVNPLARLQVMNGLTNVDKFVGNAMAELKLLDGLTFHSTLGIDLAFVVGSNYNPIFYLNAAQYNPNSLVSRSTDRYYTWQAENYATYKKGFGEHNLEVTVGTSALKDRGEGLFGSNTGLVTSDPTMAYLNLAVNAGTAVAQGGAYEHAILSFFGRANYNYKGKYLLSATVRRDGSSRFGRDNRFATFPSFSAGWVLSDESFFPETNTISLAKLRASWGQNGNEQIGGPYPWAAQIGVGRGYTFYNPGAKGYTSGAGAVAIANTELGWEASEQTNIGLDLNFFNNALTFTTDYYIKTTKGLLVIAPIPATPGENPGPINGGNVKNQGVEMALGYQGNVGGLGYNFSLNGTYNKNEVTEISNPEGLLGQVNISTYGPANRTAVGLPVGAFYGYKTAGIFQNQTQVDAQELQPDAVPGDVIFVDVNKDGKFDTNDRTYLGNPTPKFTTGFNMGFDFKNFDISAFFYGAFGHKIFNGTRRYDLVYSNTQSRALNRWTGENSTNEFPRFTFNDTNGNYKNISDLYIEDGDFVRLKTLQLGYNLPGTLLTKIHMQKLRVYVSADNLITLTDYSGFDPEIGARGAIDIGIDRGVYPQAKTFRLGFNATF</sequence>
<evidence type="ECO:0000256" key="5">
    <source>
        <dbReference type="ARBA" id="ARBA00023077"/>
    </source>
</evidence>
<dbReference type="SUPFAM" id="SSF49464">
    <property type="entry name" value="Carboxypeptidase regulatory domain-like"/>
    <property type="match status" value="1"/>
</dbReference>
<reference evidence="13 14" key="1">
    <citation type="submission" date="2020-01" db="EMBL/GenBank/DDBJ databases">
        <authorList>
            <person name="Kim M."/>
        </authorList>
    </citation>
    <scope>NUCLEOTIDE SEQUENCE [LARGE SCALE GENOMIC DNA]</scope>
    <source>
        <strain evidence="13 14">BT10</strain>
    </source>
</reference>
<name>A0A6P1NZH2_9BACT</name>
<keyword evidence="7 8" id="KW-0998">Cell outer membrane</keyword>
<dbReference type="SUPFAM" id="SSF56935">
    <property type="entry name" value="Porins"/>
    <property type="match status" value="1"/>
</dbReference>
<accession>A0A6P1NZH2</accession>
<dbReference type="AlphaFoldDB" id="A0A6P1NZH2"/>
<dbReference type="InterPro" id="IPR008969">
    <property type="entry name" value="CarboxyPept-like_regulatory"/>
</dbReference>
<keyword evidence="14" id="KW-1185">Reference proteome</keyword>
<dbReference type="InterPro" id="IPR023996">
    <property type="entry name" value="TonB-dep_OMP_SusC/RagA"/>
</dbReference>
<dbReference type="InterPro" id="IPR000531">
    <property type="entry name" value="Beta-barrel_TonB"/>
</dbReference>
<dbReference type="InterPro" id="IPR012910">
    <property type="entry name" value="Plug_dom"/>
</dbReference>
<evidence type="ECO:0000256" key="7">
    <source>
        <dbReference type="ARBA" id="ARBA00023237"/>
    </source>
</evidence>
<keyword evidence="10" id="KW-0732">Signal</keyword>
<dbReference type="Pfam" id="PF07715">
    <property type="entry name" value="Plug"/>
    <property type="match status" value="1"/>
</dbReference>
<dbReference type="InterPro" id="IPR037066">
    <property type="entry name" value="Plug_dom_sf"/>
</dbReference>
<evidence type="ECO:0000256" key="2">
    <source>
        <dbReference type="ARBA" id="ARBA00022448"/>
    </source>
</evidence>
<dbReference type="Gene3D" id="2.170.130.10">
    <property type="entry name" value="TonB-dependent receptor, plug domain"/>
    <property type="match status" value="1"/>
</dbReference>
<evidence type="ECO:0000256" key="4">
    <source>
        <dbReference type="ARBA" id="ARBA00022692"/>
    </source>
</evidence>
<evidence type="ECO:0000259" key="11">
    <source>
        <dbReference type="Pfam" id="PF00593"/>
    </source>
</evidence>
<evidence type="ECO:0000256" key="8">
    <source>
        <dbReference type="PROSITE-ProRule" id="PRU01360"/>
    </source>
</evidence>
<dbReference type="NCBIfam" id="TIGR04057">
    <property type="entry name" value="SusC_RagA_signa"/>
    <property type="match status" value="1"/>
</dbReference>
<comment type="similarity">
    <text evidence="8 9">Belongs to the TonB-dependent receptor family.</text>
</comment>
<dbReference type="GO" id="GO:0009279">
    <property type="term" value="C:cell outer membrane"/>
    <property type="evidence" value="ECO:0007669"/>
    <property type="project" value="UniProtKB-SubCell"/>
</dbReference>
<dbReference type="KEGG" id="nib:GU926_08050"/>
<proteinExistence type="inferred from homology"/>
<dbReference type="RefSeq" id="WP_160690738.1">
    <property type="nucleotide sequence ID" value="NZ_CP047897.1"/>
</dbReference>
<evidence type="ECO:0000256" key="10">
    <source>
        <dbReference type="SAM" id="SignalP"/>
    </source>
</evidence>
<evidence type="ECO:0000259" key="12">
    <source>
        <dbReference type="Pfam" id="PF07715"/>
    </source>
</evidence>
<dbReference type="Gene3D" id="2.60.40.1120">
    <property type="entry name" value="Carboxypeptidase-like, regulatory domain"/>
    <property type="match status" value="1"/>
</dbReference>
<evidence type="ECO:0000256" key="1">
    <source>
        <dbReference type="ARBA" id="ARBA00004571"/>
    </source>
</evidence>
<keyword evidence="6 8" id="KW-0472">Membrane</keyword>
<evidence type="ECO:0000256" key="3">
    <source>
        <dbReference type="ARBA" id="ARBA00022452"/>
    </source>
</evidence>
<keyword evidence="2 8" id="KW-0813">Transport</keyword>
<feature type="signal peptide" evidence="10">
    <location>
        <begin position="1"/>
        <end position="19"/>
    </location>
</feature>
<feature type="domain" description="TonB-dependent receptor-like beta-barrel" evidence="11">
    <location>
        <begin position="447"/>
        <end position="984"/>
    </location>
</feature>
<dbReference type="InterPro" id="IPR036942">
    <property type="entry name" value="Beta-barrel_TonB_sf"/>
</dbReference>
<keyword evidence="5 9" id="KW-0798">TonB box</keyword>
<dbReference type="InterPro" id="IPR023997">
    <property type="entry name" value="TonB-dep_OMP_SusC/RagA_CS"/>
</dbReference>
<evidence type="ECO:0000313" key="14">
    <source>
        <dbReference type="Proteomes" id="UP000464214"/>
    </source>
</evidence>
<evidence type="ECO:0000256" key="9">
    <source>
        <dbReference type="RuleBase" id="RU003357"/>
    </source>
</evidence>
<dbReference type="PROSITE" id="PS52016">
    <property type="entry name" value="TONB_DEPENDENT_REC_3"/>
    <property type="match status" value="1"/>
</dbReference>
<dbReference type="NCBIfam" id="TIGR04056">
    <property type="entry name" value="OMP_RagA_SusC"/>
    <property type="match status" value="1"/>
</dbReference>
<feature type="chain" id="PRO_5026982037" evidence="10">
    <location>
        <begin position="20"/>
        <end position="1026"/>
    </location>
</feature>
<gene>
    <name evidence="13" type="ORF">GU926_08050</name>
</gene>
<dbReference type="EMBL" id="CP047897">
    <property type="protein sequence ID" value="QHL87388.1"/>
    <property type="molecule type" value="Genomic_DNA"/>
</dbReference>
<protein>
    <submittedName>
        <fullName evidence="13">SusC/RagA family TonB-linked outer membrane protein</fullName>
    </submittedName>
</protein>
<keyword evidence="3 8" id="KW-1134">Transmembrane beta strand</keyword>
<organism evidence="13 14">
    <name type="scientific">Nibribacter ruber</name>
    <dbReference type="NCBI Taxonomy" id="2698458"/>
    <lineage>
        <taxon>Bacteria</taxon>
        <taxon>Pseudomonadati</taxon>
        <taxon>Bacteroidota</taxon>
        <taxon>Cytophagia</taxon>
        <taxon>Cytophagales</taxon>
        <taxon>Hymenobacteraceae</taxon>
        <taxon>Nibribacter</taxon>
    </lineage>
</organism>
<keyword evidence="4 8" id="KW-0812">Transmembrane</keyword>
<comment type="subcellular location">
    <subcellularLocation>
        <location evidence="1 8">Cell outer membrane</location>
        <topology evidence="1 8">Multi-pass membrane protein</topology>
    </subcellularLocation>
</comment>
<feature type="domain" description="TonB-dependent receptor plug" evidence="12">
    <location>
        <begin position="114"/>
        <end position="218"/>
    </location>
</feature>
<dbReference type="Pfam" id="PF00593">
    <property type="entry name" value="TonB_dep_Rec_b-barrel"/>
    <property type="match status" value="1"/>
</dbReference>